<keyword evidence="3" id="KW-1185">Reference proteome</keyword>
<sequence>MFRIRKAMRATHCCGISDSSFVLIVIHPDRLAKVDIVLDSFDDLIIQFDFRVFTISIFHPLGFARMYLQPNAFNSSFTGGEDPESARACGCDRPSGL</sequence>
<evidence type="ECO:0000313" key="2">
    <source>
        <dbReference type="EMBL" id="EYC31674.1"/>
    </source>
</evidence>
<proteinExistence type="predicted"/>
<dbReference type="EMBL" id="JARK01001339">
    <property type="protein sequence ID" value="EYC31674.1"/>
    <property type="molecule type" value="Genomic_DNA"/>
</dbReference>
<reference evidence="3" key="1">
    <citation type="journal article" date="2015" name="Nat. Genet.">
        <title>The genome and transcriptome of the zoonotic hookworm Ancylostoma ceylanicum identify infection-specific gene families.</title>
        <authorList>
            <person name="Schwarz E.M."/>
            <person name="Hu Y."/>
            <person name="Antoshechkin I."/>
            <person name="Miller M.M."/>
            <person name="Sternberg P.W."/>
            <person name="Aroian R.V."/>
        </authorList>
    </citation>
    <scope>NUCLEOTIDE SEQUENCE</scope>
    <source>
        <strain evidence="3">HY135</strain>
    </source>
</reference>
<feature type="region of interest" description="Disordered" evidence="1">
    <location>
        <begin position="77"/>
        <end position="97"/>
    </location>
</feature>
<name>A0A016VVQ3_9BILA</name>
<evidence type="ECO:0000256" key="1">
    <source>
        <dbReference type="SAM" id="MobiDB-lite"/>
    </source>
</evidence>
<dbReference type="Proteomes" id="UP000024635">
    <property type="component" value="Unassembled WGS sequence"/>
</dbReference>
<accession>A0A016VVQ3</accession>
<gene>
    <name evidence="2" type="primary">Acey_s0003.g1178</name>
    <name evidence="2" type="ORF">Y032_0003g1178</name>
</gene>
<protein>
    <submittedName>
        <fullName evidence="2">Uncharacterized protein</fullName>
    </submittedName>
</protein>
<organism evidence="2 3">
    <name type="scientific">Ancylostoma ceylanicum</name>
    <dbReference type="NCBI Taxonomy" id="53326"/>
    <lineage>
        <taxon>Eukaryota</taxon>
        <taxon>Metazoa</taxon>
        <taxon>Ecdysozoa</taxon>
        <taxon>Nematoda</taxon>
        <taxon>Chromadorea</taxon>
        <taxon>Rhabditida</taxon>
        <taxon>Rhabditina</taxon>
        <taxon>Rhabditomorpha</taxon>
        <taxon>Strongyloidea</taxon>
        <taxon>Ancylostomatidae</taxon>
        <taxon>Ancylostomatinae</taxon>
        <taxon>Ancylostoma</taxon>
    </lineage>
</organism>
<dbReference type="AlphaFoldDB" id="A0A016VVQ3"/>
<comment type="caution">
    <text evidence="2">The sequence shown here is derived from an EMBL/GenBank/DDBJ whole genome shotgun (WGS) entry which is preliminary data.</text>
</comment>
<evidence type="ECO:0000313" key="3">
    <source>
        <dbReference type="Proteomes" id="UP000024635"/>
    </source>
</evidence>